<gene>
    <name evidence="1" type="ORF">GCM10007047_17910</name>
</gene>
<comment type="caution">
    <text evidence="1">The sequence shown here is derived from an EMBL/GenBank/DDBJ whole genome shotgun (WGS) entry which is preliminary data.</text>
</comment>
<reference evidence="1" key="1">
    <citation type="journal article" date="2014" name="Int. J. Syst. Evol. Microbiol.">
        <title>Complete genome sequence of Corynebacterium casei LMG S-19264T (=DSM 44701T), isolated from a smear-ripened cheese.</title>
        <authorList>
            <consortium name="US DOE Joint Genome Institute (JGI-PGF)"/>
            <person name="Walter F."/>
            <person name="Albersmeier A."/>
            <person name="Kalinowski J."/>
            <person name="Ruckert C."/>
        </authorList>
    </citation>
    <scope>NUCLEOTIDE SEQUENCE</scope>
    <source>
        <strain evidence="1">KCTC 12870</strain>
    </source>
</reference>
<dbReference type="Proteomes" id="UP000642829">
    <property type="component" value="Unassembled WGS sequence"/>
</dbReference>
<dbReference type="InterPro" id="IPR035093">
    <property type="entry name" value="RelE/ParE_toxin_dom_sf"/>
</dbReference>
<organism evidence="1 2">
    <name type="scientific">Cerasicoccus arenae</name>
    <dbReference type="NCBI Taxonomy" id="424488"/>
    <lineage>
        <taxon>Bacteria</taxon>
        <taxon>Pseudomonadati</taxon>
        <taxon>Verrucomicrobiota</taxon>
        <taxon>Opitutia</taxon>
        <taxon>Puniceicoccales</taxon>
        <taxon>Cerasicoccaceae</taxon>
        <taxon>Cerasicoccus</taxon>
    </lineage>
</organism>
<evidence type="ECO:0000313" key="1">
    <source>
        <dbReference type="EMBL" id="GHC01887.1"/>
    </source>
</evidence>
<keyword evidence="2" id="KW-1185">Reference proteome</keyword>
<accession>A0A8J3DH88</accession>
<protein>
    <recommendedName>
        <fullName evidence="3">Cytotoxic translational repressor of toxin-antitoxin stability system</fullName>
    </recommendedName>
</protein>
<name>A0A8J3DH88_9BACT</name>
<evidence type="ECO:0008006" key="3">
    <source>
        <dbReference type="Google" id="ProtNLM"/>
    </source>
</evidence>
<sequence length="135" mass="16120">MFEVTFSDQSMAMLNRLDITVQMPIIERFSGLTNQDLKTGADELGKFERGGKTYYRLRAGDFRIYFEIFSDNRLFSHYILHKHTMADFIFRFKLPYREETLVEQNQSFWQYVESLARQPQTDRLPDEHQDPNGHV</sequence>
<dbReference type="SUPFAM" id="SSF143011">
    <property type="entry name" value="RelE-like"/>
    <property type="match status" value="1"/>
</dbReference>
<dbReference type="Gene3D" id="3.30.2310.20">
    <property type="entry name" value="RelE-like"/>
    <property type="match status" value="1"/>
</dbReference>
<reference evidence="1" key="2">
    <citation type="submission" date="2020-09" db="EMBL/GenBank/DDBJ databases">
        <authorList>
            <person name="Sun Q."/>
            <person name="Kim S."/>
        </authorList>
    </citation>
    <scope>NUCLEOTIDE SEQUENCE</scope>
    <source>
        <strain evidence="1">KCTC 12870</strain>
    </source>
</reference>
<evidence type="ECO:0000313" key="2">
    <source>
        <dbReference type="Proteomes" id="UP000642829"/>
    </source>
</evidence>
<dbReference type="EMBL" id="BMXG01000010">
    <property type="protein sequence ID" value="GHC01887.1"/>
    <property type="molecule type" value="Genomic_DNA"/>
</dbReference>
<proteinExistence type="predicted"/>
<dbReference type="AlphaFoldDB" id="A0A8J3DH88"/>